<reference evidence="2" key="2">
    <citation type="submission" date="2023-01" db="EMBL/GenBank/DDBJ databases">
        <authorList>
            <person name="Petersen C."/>
        </authorList>
    </citation>
    <scope>NUCLEOTIDE SEQUENCE</scope>
    <source>
        <strain evidence="2">IBT 12815</strain>
    </source>
</reference>
<proteinExistence type="inferred from homology"/>
<evidence type="ECO:0000313" key="2">
    <source>
        <dbReference type="EMBL" id="KAJ5616782.1"/>
    </source>
</evidence>
<name>A0AAD6EI38_9EURO</name>
<dbReference type="PANTHER" id="PTHR33365">
    <property type="entry name" value="YALI0B05434P"/>
    <property type="match status" value="1"/>
</dbReference>
<keyword evidence="3" id="KW-1185">Reference proteome</keyword>
<dbReference type="GO" id="GO:0043386">
    <property type="term" value="P:mycotoxin biosynthetic process"/>
    <property type="evidence" value="ECO:0007669"/>
    <property type="project" value="InterPro"/>
</dbReference>
<dbReference type="InterPro" id="IPR021765">
    <property type="entry name" value="UstYa-like"/>
</dbReference>
<accession>A0AAD6EI38</accession>
<reference evidence="2" key="1">
    <citation type="journal article" date="2023" name="IMA Fungus">
        <title>Comparative genomic study of the Penicillium genus elucidates a diverse pangenome and 15 lateral gene transfer events.</title>
        <authorList>
            <person name="Petersen C."/>
            <person name="Sorensen T."/>
            <person name="Nielsen M.R."/>
            <person name="Sondergaard T.E."/>
            <person name="Sorensen J.L."/>
            <person name="Fitzpatrick D.A."/>
            <person name="Frisvad J.C."/>
            <person name="Nielsen K.L."/>
        </authorList>
    </citation>
    <scope>NUCLEOTIDE SEQUENCE</scope>
    <source>
        <strain evidence="2">IBT 12815</strain>
    </source>
</reference>
<comment type="similarity">
    <text evidence="1">Belongs to the ustYa family.</text>
</comment>
<protein>
    <recommendedName>
        <fullName evidence="4">Tat pathway signal sequence</fullName>
    </recommendedName>
</protein>
<comment type="caution">
    <text evidence="2">The sequence shown here is derived from an EMBL/GenBank/DDBJ whole genome shotgun (WGS) entry which is preliminary data.</text>
</comment>
<dbReference type="GeneID" id="81583196"/>
<dbReference type="AlphaFoldDB" id="A0AAD6EI38"/>
<dbReference type="Pfam" id="PF11807">
    <property type="entry name" value="UstYa"/>
    <property type="match status" value="1"/>
</dbReference>
<dbReference type="RefSeq" id="XP_056757949.1">
    <property type="nucleotide sequence ID" value="XM_056892954.1"/>
</dbReference>
<evidence type="ECO:0000256" key="1">
    <source>
        <dbReference type="ARBA" id="ARBA00035112"/>
    </source>
</evidence>
<sequence>MFFMGDSFRRWQYTSVNNEPDNYKEQGSLEAPDSLGVDIDAWPSKRQRYGMILNAPLFDEIDIPLTSTRLNGTFLEAEPLSIFRQPPSPEVDAAWARIESQRPVPISHEYISAHGKDPARAAKFPESFGFGKEAYIGRIDVFHQIHCLNRLRMHLKDNYDYYYADSDTNNEYHRLHVSHCVYMLLQNLMCTANVDVYPHTWIDAQQNAFPDFSINHKCRDFGAILKYHDDHSVPIEVFGALRRPADFEPLIMNHKFKTIFQWYDNHPDDGDLGTEIL</sequence>
<gene>
    <name evidence="2" type="ORF">N7537_001896</name>
</gene>
<evidence type="ECO:0008006" key="4">
    <source>
        <dbReference type="Google" id="ProtNLM"/>
    </source>
</evidence>
<evidence type="ECO:0000313" key="3">
    <source>
        <dbReference type="Proteomes" id="UP001213799"/>
    </source>
</evidence>
<dbReference type="Proteomes" id="UP001213799">
    <property type="component" value="Unassembled WGS sequence"/>
</dbReference>
<dbReference type="EMBL" id="JAQJAE010000001">
    <property type="protein sequence ID" value="KAJ5616782.1"/>
    <property type="molecule type" value="Genomic_DNA"/>
</dbReference>
<organism evidence="2 3">
    <name type="scientific">Penicillium hordei</name>
    <dbReference type="NCBI Taxonomy" id="40994"/>
    <lineage>
        <taxon>Eukaryota</taxon>
        <taxon>Fungi</taxon>
        <taxon>Dikarya</taxon>
        <taxon>Ascomycota</taxon>
        <taxon>Pezizomycotina</taxon>
        <taxon>Eurotiomycetes</taxon>
        <taxon>Eurotiomycetidae</taxon>
        <taxon>Eurotiales</taxon>
        <taxon>Aspergillaceae</taxon>
        <taxon>Penicillium</taxon>
    </lineage>
</organism>
<dbReference type="PANTHER" id="PTHR33365:SF14">
    <property type="entry name" value="TAT PATHWAY SIGNAL SEQUENCE"/>
    <property type="match status" value="1"/>
</dbReference>